<gene>
    <name evidence="1" type="ORF">FMM80_17725</name>
</gene>
<sequence length="105" mass="11794">MSNIFIEENGLYSIDCTGAVWASDKMHRDYSKAGLHINDVDFVIENSTDVFLAEYKNANIPDAVNPGAFNPMEDKKVDVVSIEEWNKDENYGKYPIVPVDSDTDS</sequence>
<dbReference type="OrthoDB" id="2054568at2"/>
<evidence type="ECO:0000313" key="2">
    <source>
        <dbReference type="Proteomes" id="UP000474104"/>
    </source>
</evidence>
<dbReference type="EMBL" id="VIRB01000107">
    <property type="protein sequence ID" value="NDO70382.1"/>
    <property type="molecule type" value="Genomic_DNA"/>
</dbReference>
<protein>
    <submittedName>
        <fullName evidence="1">Uncharacterized protein</fullName>
    </submittedName>
</protein>
<comment type="caution">
    <text evidence="1">The sequence shown here is derived from an EMBL/GenBank/DDBJ whole genome shotgun (WGS) entry which is preliminary data.</text>
</comment>
<accession>A0A9X5C9H4</accession>
<organism evidence="1 2">
    <name type="scientific">Schaedlerella arabinosiphila</name>
    <dbReference type="NCBI Taxonomy" id="2044587"/>
    <lineage>
        <taxon>Bacteria</taxon>
        <taxon>Bacillati</taxon>
        <taxon>Bacillota</taxon>
        <taxon>Clostridia</taxon>
        <taxon>Lachnospirales</taxon>
        <taxon>Lachnospiraceae</taxon>
        <taxon>Schaedlerella</taxon>
    </lineage>
</organism>
<evidence type="ECO:0000313" key="1">
    <source>
        <dbReference type="EMBL" id="NDO70382.1"/>
    </source>
</evidence>
<dbReference type="RefSeq" id="WP_004078178.1">
    <property type="nucleotide sequence ID" value="NZ_VIRB01000107.1"/>
</dbReference>
<name>A0A9X5C9H4_9FIRM</name>
<proteinExistence type="predicted"/>
<dbReference type="Proteomes" id="UP000474104">
    <property type="component" value="Unassembled WGS sequence"/>
</dbReference>
<dbReference type="AlphaFoldDB" id="A0A9X5C9H4"/>
<reference evidence="1 2" key="1">
    <citation type="submission" date="2019-07" db="EMBL/GenBank/DDBJ databases">
        <title>Draft genome sequences of 15 bacterial species constituting the stable defined intestinal microbiota of the GM15 gnotobiotic mouse model.</title>
        <authorList>
            <person name="Elie C."/>
            <person name="Mathieu A."/>
            <person name="Saliou A."/>
            <person name="Darnaud M."/>
            <person name="Leulier F."/>
            <person name="Tamellini A."/>
        </authorList>
    </citation>
    <scope>NUCLEOTIDE SEQUENCE [LARGE SCALE GENOMIC DNA]</scope>
    <source>
        <strain evidence="2">ASF 502</strain>
    </source>
</reference>